<organism evidence="1 2">
    <name type="scientific">Hoylesella loescheii DSM 19665 = JCM 12249 = ATCC 15930</name>
    <dbReference type="NCBI Taxonomy" id="1122985"/>
    <lineage>
        <taxon>Bacteria</taxon>
        <taxon>Pseudomonadati</taxon>
        <taxon>Bacteroidota</taxon>
        <taxon>Bacteroidia</taxon>
        <taxon>Bacteroidales</taxon>
        <taxon>Prevotellaceae</taxon>
        <taxon>Hoylesella</taxon>
    </lineage>
</organism>
<comment type="caution">
    <text evidence="1">The sequence shown here is derived from an EMBL/GenBank/DDBJ whole genome shotgun (WGS) entry which is preliminary data.</text>
</comment>
<accession>A0A069QGI3</accession>
<dbReference type="PATRIC" id="fig|1122985.7.peg.2009"/>
<evidence type="ECO:0000313" key="2">
    <source>
        <dbReference type="Proteomes" id="UP000027442"/>
    </source>
</evidence>
<keyword evidence="2" id="KW-1185">Reference proteome</keyword>
<dbReference type="Proteomes" id="UP000027442">
    <property type="component" value="Unassembled WGS sequence"/>
</dbReference>
<reference evidence="1 2" key="1">
    <citation type="submission" date="2013-08" db="EMBL/GenBank/DDBJ databases">
        <authorList>
            <person name="Weinstock G."/>
            <person name="Sodergren E."/>
            <person name="Wylie T."/>
            <person name="Fulton L."/>
            <person name="Fulton R."/>
            <person name="Fronick C."/>
            <person name="O'Laughlin M."/>
            <person name="Godfrey J."/>
            <person name="Miner T."/>
            <person name="Herter B."/>
            <person name="Appelbaum E."/>
            <person name="Cordes M."/>
            <person name="Lek S."/>
            <person name="Wollam A."/>
            <person name="Pepin K.H."/>
            <person name="Palsikar V.B."/>
            <person name="Mitreva M."/>
            <person name="Wilson R.K."/>
        </authorList>
    </citation>
    <scope>NUCLEOTIDE SEQUENCE [LARGE SCALE GENOMIC DNA]</scope>
    <source>
        <strain evidence="1 2">ATCC 15930</strain>
    </source>
</reference>
<dbReference type="AlphaFoldDB" id="A0A069QGI3"/>
<gene>
    <name evidence="1" type="ORF">HMPREF1991_01940</name>
</gene>
<sequence length="47" mass="5573">MNNTIQQKQICNKCAMKRRWKSLQIKHNNRLGLRACTNFNTTNLIPK</sequence>
<protein>
    <submittedName>
        <fullName evidence="1">Uncharacterized protein</fullName>
    </submittedName>
</protein>
<evidence type="ECO:0000313" key="1">
    <source>
        <dbReference type="EMBL" id="KDR51973.1"/>
    </source>
</evidence>
<proteinExistence type="predicted"/>
<name>A0A069QGI3_HOYLO</name>
<dbReference type="HOGENOM" id="CLU_3171622_0_0_10"/>
<dbReference type="EMBL" id="JNGW01000084">
    <property type="protein sequence ID" value="KDR51973.1"/>
    <property type="molecule type" value="Genomic_DNA"/>
</dbReference>